<feature type="region of interest" description="Disordered" evidence="1">
    <location>
        <begin position="1"/>
        <end position="29"/>
    </location>
</feature>
<sequence length="56" mass="6142">MMTLRSNDVPTPPPPANEPPADIDGAPAEEVRKLPPYYLLWAMPGATAFHIPDDRT</sequence>
<dbReference type="AlphaFoldDB" id="A0A8J3S705"/>
<evidence type="ECO:0000313" key="2">
    <source>
        <dbReference type="EMBL" id="GIH87989.1"/>
    </source>
</evidence>
<name>A0A8J3S705_PLARO</name>
<protein>
    <submittedName>
        <fullName evidence="2">Uncharacterized protein</fullName>
    </submittedName>
</protein>
<accession>A0A8J3S705</accession>
<comment type="caution">
    <text evidence="2">The sequence shown here is derived from an EMBL/GenBank/DDBJ whole genome shotgun (WGS) entry which is preliminary data.</text>
</comment>
<dbReference type="Proteomes" id="UP000655044">
    <property type="component" value="Unassembled WGS sequence"/>
</dbReference>
<organism evidence="2 3">
    <name type="scientific">Planobispora rosea</name>
    <dbReference type="NCBI Taxonomy" id="35762"/>
    <lineage>
        <taxon>Bacteria</taxon>
        <taxon>Bacillati</taxon>
        <taxon>Actinomycetota</taxon>
        <taxon>Actinomycetes</taxon>
        <taxon>Streptosporangiales</taxon>
        <taxon>Streptosporangiaceae</taxon>
        <taxon>Planobispora</taxon>
    </lineage>
</organism>
<reference evidence="2" key="1">
    <citation type="submission" date="2021-01" db="EMBL/GenBank/DDBJ databases">
        <title>Whole genome shotgun sequence of Planobispora rosea NBRC 15558.</title>
        <authorList>
            <person name="Komaki H."/>
            <person name="Tamura T."/>
        </authorList>
    </citation>
    <scope>NUCLEOTIDE SEQUENCE</scope>
    <source>
        <strain evidence="2">NBRC 15558</strain>
    </source>
</reference>
<keyword evidence="3" id="KW-1185">Reference proteome</keyword>
<gene>
    <name evidence="2" type="ORF">Pro02_63970</name>
</gene>
<proteinExistence type="predicted"/>
<evidence type="ECO:0000256" key="1">
    <source>
        <dbReference type="SAM" id="MobiDB-lite"/>
    </source>
</evidence>
<dbReference type="EMBL" id="BOOI01000070">
    <property type="protein sequence ID" value="GIH87989.1"/>
    <property type="molecule type" value="Genomic_DNA"/>
</dbReference>
<evidence type="ECO:0000313" key="3">
    <source>
        <dbReference type="Proteomes" id="UP000655044"/>
    </source>
</evidence>